<dbReference type="GO" id="GO:0051205">
    <property type="term" value="P:protein insertion into membrane"/>
    <property type="evidence" value="ECO:0007669"/>
    <property type="project" value="UniProtKB-UniRule"/>
</dbReference>
<evidence type="ECO:0000256" key="3">
    <source>
        <dbReference type="ARBA" id="ARBA00023237"/>
    </source>
</evidence>
<dbReference type="InterPro" id="IPR018391">
    <property type="entry name" value="PQQ_b-propeller_rpt"/>
</dbReference>
<dbReference type="HAMAP" id="MF_00923">
    <property type="entry name" value="OM_assembly_BamB"/>
    <property type="match status" value="1"/>
</dbReference>
<sequence>MQLHDYLVPTYRAARRLTCVLGIAALGACSLFSSTDERYEPAKLTEYAPELVVNKAWTASFGSGGGLGFVPAIVGPDVYAATANGKVAKYELATGRQQWVIDTDTDLTAGVGSDGQLVVVASPRGEVIALDASGQEKWRAHATSEVSIPPAVGNGIVVVRSGDYRIQAFDAETGKRIWSVQRPGPALAVRAGTQMVMIDGMVLTGLPGGKILALDAATGNVQWEGTVAIPKGAGDLERVTDVVGAPQLAGPLMCAVAYQGRVVCFDVAAGGTLRWAKDFSSSSGMTVDRRNAYAANLQGEVHAFALDGGANLWRQNALRNRQLSAPAATGDSVAVGDYQGIVHFLSPVDGRQLARISVGGGAVVSPLQATPNGVLVQRGDGDLTLLSVE</sequence>
<dbReference type="NCBIfam" id="TIGR03300">
    <property type="entry name" value="assembly_YfgL"/>
    <property type="match status" value="1"/>
</dbReference>
<comment type="function">
    <text evidence="4">Part of the outer membrane protein assembly complex, which is involved in assembly and insertion of beta-barrel proteins into the outer membrane.</text>
</comment>
<dbReference type="Gene3D" id="2.130.10.10">
    <property type="entry name" value="YVTN repeat-like/Quinoprotein amine dehydrogenase"/>
    <property type="match status" value="1"/>
</dbReference>
<dbReference type="EMBL" id="QETA01000003">
    <property type="protein sequence ID" value="PWF23258.1"/>
    <property type="molecule type" value="Genomic_DNA"/>
</dbReference>
<organism evidence="6 7">
    <name type="scientific">Corticimicrobacter populi</name>
    <dbReference type="NCBI Taxonomy" id="2175229"/>
    <lineage>
        <taxon>Bacteria</taxon>
        <taxon>Pseudomonadati</taxon>
        <taxon>Pseudomonadota</taxon>
        <taxon>Betaproteobacteria</taxon>
        <taxon>Burkholderiales</taxon>
        <taxon>Alcaligenaceae</taxon>
        <taxon>Corticimicrobacter</taxon>
    </lineage>
</organism>
<dbReference type="InterPro" id="IPR017687">
    <property type="entry name" value="BamB"/>
</dbReference>
<feature type="domain" description="Pyrrolo-quinoline quinone repeat" evidence="5">
    <location>
        <begin position="84"/>
        <end position="315"/>
    </location>
</feature>
<dbReference type="InterPro" id="IPR015943">
    <property type="entry name" value="WD40/YVTN_repeat-like_dom_sf"/>
</dbReference>
<evidence type="ECO:0000313" key="6">
    <source>
        <dbReference type="EMBL" id="PWF23258.1"/>
    </source>
</evidence>
<evidence type="ECO:0000313" key="7">
    <source>
        <dbReference type="Proteomes" id="UP000245212"/>
    </source>
</evidence>
<dbReference type="RefSeq" id="WP_109061872.1">
    <property type="nucleotide sequence ID" value="NZ_QETA01000003.1"/>
</dbReference>
<dbReference type="InterPro" id="IPR011047">
    <property type="entry name" value="Quinoprotein_ADH-like_sf"/>
</dbReference>
<evidence type="ECO:0000259" key="5">
    <source>
        <dbReference type="Pfam" id="PF13360"/>
    </source>
</evidence>
<dbReference type="AlphaFoldDB" id="A0A2V1K481"/>
<protein>
    <recommendedName>
        <fullName evidence="4">Outer membrane protein assembly factor BamB</fullName>
    </recommendedName>
</protein>
<dbReference type="SMART" id="SM00564">
    <property type="entry name" value="PQQ"/>
    <property type="match status" value="6"/>
</dbReference>
<evidence type="ECO:0000256" key="4">
    <source>
        <dbReference type="HAMAP-Rule" id="MF_00923"/>
    </source>
</evidence>
<comment type="subcellular location">
    <subcellularLocation>
        <location evidence="4">Cell outer membrane</location>
    </subcellularLocation>
</comment>
<evidence type="ECO:0000256" key="2">
    <source>
        <dbReference type="ARBA" id="ARBA00023136"/>
    </source>
</evidence>
<keyword evidence="7" id="KW-1185">Reference proteome</keyword>
<comment type="subunit">
    <text evidence="4">Part of the Bam complex.</text>
</comment>
<dbReference type="InterPro" id="IPR002372">
    <property type="entry name" value="PQQ_rpt_dom"/>
</dbReference>
<dbReference type="Proteomes" id="UP000245212">
    <property type="component" value="Unassembled WGS sequence"/>
</dbReference>
<evidence type="ECO:0000256" key="1">
    <source>
        <dbReference type="ARBA" id="ARBA00022729"/>
    </source>
</evidence>
<comment type="similarity">
    <text evidence="4">Belongs to the BamB family.</text>
</comment>
<comment type="caution">
    <text evidence="6">The sequence shown here is derived from an EMBL/GenBank/DDBJ whole genome shotgun (WGS) entry which is preliminary data.</text>
</comment>
<reference evidence="7" key="1">
    <citation type="submission" date="2018-05" db="EMBL/GenBank/DDBJ databases">
        <authorList>
            <person name="Li Y."/>
        </authorList>
    </citation>
    <scope>NUCLEOTIDE SEQUENCE [LARGE SCALE GENOMIC DNA]</scope>
    <source>
        <strain evidence="7">3d-2-2</strain>
    </source>
</reference>
<proteinExistence type="inferred from homology"/>
<dbReference type="PANTHER" id="PTHR34512:SF30">
    <property type="entry name" value="OUTER MEMBRANE PROTEIN ASSEMBLY FACTOR BAMB"/>
    <property type="match status" value="1"/>
</dbReference>
<dbReference type="GO" id="GO:0043165">
    <property type="term" value="P:Gram-negative-bacterium-type cell outer membrane assembly"/>
    <property type="evidence" value="ECO:0007669"/>
    <property type="project" value="UniProtKB-UniRule"/>
</dbReference>
<accession>A0A2V1K481</accession>
<keyword evidence="1 4" id="KW-0732">Signal</keyword>
<dbReference type="GO" id="GO:0009279">
    <property type="term" value="C:cell outer membrane"/>
    <property type="evidence" value="ECO:0007669"/>
    <property type="project" value="UniProtKB-SubCell"/>
</dbReference>
<keyword evidence="2 4" id="KW-0472">Membrane</keyword>
<dbReference type="SUPFAM" id="SSF50998">
    <property type="entry name" value="Quinoprotein alcohol dehydrogenase-like"/>
    <property type="match status" value="1"/>
</dbReference>
<gene>
    <name evidence="4 6" type="primary">bamB</name>
    <name evidence="6" type="ORF">DD235_09740</name>
</gene>
<dbReference type="PANTHER" id="PTHR34512">
    <property type="entry name" value="CELL SURFACE PROTEIN"/>
    <property type="match status" value="1"/>
</dbReference>
<name>A0A2V1K481_9BURK</name>
<dbReference type="Pfam" id="PF13360">
    <property type="entry name" value="PQQ_2"/>
    <property type="match status" value="1"/>
</dbReference>
<keyword evidence="3 4" id="KW-0998">Cell outer membrane</keyword>